<reference evidence="3" key="1">
    <citation type="submission" date="2016-05" db="EMBL/GenBank/DDBJ databases">
        <authorList>
            <person name="Wang W."/>
            <person name="Zhu L."/>
        </authorList>
    </citation>
    <scope>NUCLEOTIDE SEQUENCE [LARGE SCALE GENOMIC DNA]</scope>
    <source>
        <strain evidence="3">W-2</strain>
    </source>
</reference>
<accession>A0A1B7KMN6</accession>
<comment type="caution">
    <text evidence="2">The sequence shown here is derived from an EMBL/GenBank/DDBJ whole genome shotgun (WGS) entry which is preliminary data.</text>
</comment>
<organism evidence="2 3">
    <name type="scientific">Parageobacillus thermoglucosidasius</name>
    <name type="common">Geobacillus thermoglucosidasius</name>
    <dbReference type="NCBI Taxonomy" id="1426"/>
    <lineage>
        <taxon>Bacteria</taxon>
        <taxon>Bacillati</taxon>
        <taxon>Bacillota</taxon>
        <taxon>Bacilli</taxon>
        <taxon>Bacillales</taxon>
        <taxon>Anoxybacillaceae</taxon>
        <taxon>Parageobacillus</taxon>
    </lineage>
</organism>
<protein>
    <submittedName>
        <fullName evidence="2">Uncharacterized protein</fullName>
    </submittedName>
</protein>
<feature type="region of interest" description="Disordered" evidence="1">
    <location>
        <begin position="21"/>
        <end position="42"/>
    </location>
</feature>
<gene>
    <name evidence="2" type="ORF">A7K69_14820</name>
</gene>
<evidence type="ECO:0000313" key="3">
    <source>
        <dbReference type="Proteomes" id="UP000078290"/>
    </source>
</evidence>
<evidence type="ECO:0000313" key="2">
    <source>
        <dbReference type="EMBL" id="OAT71354.1"/>
    </source>
</evidence>
<dbReference type="EMBL" id="LXMA01000043">
    <property type="protein sequence ID" value="OAT71354.1"/>
    <property type="molecule type" value="Genomic_DNA"/>
</dbReference>
<dbReference type="Proteomes" id="UP000078290">
    <property type="component" value="Unassembled WGS sequence"/>
</dbReference>
<name>A0A1B7KMN6_PARTM</name>
<dbReference type="AlphaFoldDB" id="A0A1B7KMN6"/>
<feature type="compositionally biased region" description="Basic residues" evidence="1">
    <location>
        <begin position="32"/>
        <end position="42"/>
    </location>
</feature>
<evidence type="ECO:0000256" key="1">
    <source>
        <dbReference type="SAM" id="MobiDB-lite"/>
    </source>
</evidence>
<proteinExistence type="predicted"/>
<sequence length="67" mass="8309">MPPRFVCPPYFFRFIASWRQRRSAKTPPQPKQVKRHHTRKHHRKIFFDVDAKEDDLHAIKQNEKRRD</sequence>